<reference evidence="2 3" key="1">
    <citation type="submission" date="2021-03" db="EMBL/GenBank/DDBJ databases">
        <title>Actinomadura violae sp. nov., isolated from lichen in Thailand.</title>
        <authorList>
            <person name="Kanchanasin P."/>
            <person name="Saeng-In P."/>
            <person name="Phongsopitanun W."/>
            <person name="Yuki M."/>
            <person name="Kudo T."/>
            <person name="Ohkuma M."/>
            <person name="Tanasupawat S."/>
        </authorList>
    </citation>
    <scope>NUCLEOTIDE SEQUENCE [LARGE SCALE GENOMIC DNA]</scope>
    <source>
        <strain evidence="2 3">LCR2-06</strain>
    </source>
</reference>
<sequence length="378" mass="39835">MGALALAIAAPVAYVAGFTVFKLTGRGMPRLTGARFLHTTWTLASSPAWLFGLALLIGGMVVQSIVLTRIPVSAVVPMYGPVMVVLLLIAITNFRERVTPGELGALAVLVLALLAFAAAGGLLRETPAAGPAGSWNPDAPLWRIALLIGPSLLFPLWLFVVRDSPVDGRHAKRVTGVAFGLGAGVLVGCAESSGAALARLLRHDLTDWQHVVRTPHLYIVVVAGLLGAGLAQIGLQRCRLSVVIIMLAVGSKASLWLGGIMVYGQPWPETPRKFVLSAVGLVLSAASVFLIPRHEREDPVAEEKTVAEEKAVAPARTPFAPLNEHPRGVAEPSWAPMLPAPVVQPRPVGRPPQPVPRSAAAMRYAAMRNEAAHPGEPG</sequence>
<proteinExistence type="predicted"/>
<keyword evidence="3" id="KW-1185">Reference proteome</keyword>
<protein>
    <recommendedName>
        <fullName evidence="4">Integral membrane protein</fullName>
    </recommendedName>
</protein>
<name>A0ABS3S413_9ACTN</name>
<feature type="transmembrane region" description="Helical" evidence="1">
    <location>
        <begin position="142"/>
        <end position="161"/>
    </location>
</feature>
<evidence type="ECO:0000256" key="1">
    <source>
        <dbReference type="SAM" id="Phobius"/>
    </source>
</evidence>
<dbReference type="Proteomes" id="UP000680206">
    <property type="component" value="Unassembled WGS sequence"/>
</dbReference>
<keyword evidence="1" id="KW-0472">Membrane</keyword>
<evidence type="ECO:0000313" key="3">
    <source>
        <dbReference type="Proteomes" id="UP000680206"/>
    </source>
</evidence>
<feature type="transmembrane region" description="Helical" evidence="1">
    <location>
        <begin position="103"/>
        <end position="122"/>
    </location>
</feature>
<feature type="transmembrane region" description="Helical" evidence="1">
    <location>
        <begin position="46"/>
        <end position="66"/>
    </location>
</feature>
<feature type="transmembrane region" description="Helical" evidence="1">
    <location>
        <begin position="173"/>
        <end position="197"/>
    </location>
</feature>
<gene>
    <name evidence="2" type="ORF">J4709_37755</name>
</gene>
<dbReference type="RefSeq" id="WP_208248415.1">
    <property type="nucleotide sequence ID" value="NZ_JAGEPF010000027.1"/>
</dbReference>
<keyword evidence="1" id="KW-1133">Transmembrane helix</keyword>
<keyword evidence="1" id="KW-0812">Transmembrane</keyword>
<evidence type="ECO:0008006" key="4">
    <source>
        <dbReference type="Google" id="ProtNLM"/>
    </source>
</evidence>
<feature type="transmembrane region" description="Helical" evidence="1">
    <location>
        <begin position="217"/>
        <end position="235"/>
    </location>
</feature>
<organism evidence="2 3">
    <name type="scientific">Actinomadura violacea</name>
    <dbReference type="NCBI Taxonomy" id="2819934"/>
    <lineage>
        <taxon>Bacteria</taxon>
        <taxon>Bacillati</taxon>
        <taxon>Actinomycetota</taxon>
        <taxon>Actinomycetes</taxon>
        <taxon>Streptosporangiales</taxon>
        <taxon>Thermomonosporaceae</taxon>
        <taxon>Actinomadura</taxon>
    </lineage>
</organism>
<dbReference type="EMBL" id="JAGEPF010000027">
    <property type="protein sequence ID" value="MBO2463328.1"/>
    <property type="molecule type" value="Genomic_DNA"/>
</dbReference>
<feature type="transmembrane region" description="Helical" evidence="1">
    <location>
        <begin position="72"/>
        <end position="91"/>
    </location>
</feature>
<feature type="transmembrane region" description="Helical" evidence="1">
    <location>
        <begin position="274"/>
        <end position="291"/>
    </location>
</feature>
<accession>A0ABS3S413</accession>
<feature type="transmembrane region" description="Helical" evidence="1">
    <location>
        <begin position="6"/>
        <end position="25"/>
    </location>
</feature>
<comment type="caution">
    <text evidence="2">The sequence shown here is derived from an EMBL/GenBank/DDBJ whole genome shotgun (WGS) entry which is preliminary data.</text>
</comment>
<evidence type="ECO:0000313" key="2">
    <source>
        <dbReference type="EMBL" id="MBO2463328.1"/>
    </source>
</evidence>
<feature type="transmembrane region" description="Helical" evidence="1">
    <location>
        <begin position="242"/>
        <end position="262"/>
    </location>
</feature>